<keyword evidence="11 17" id="KW-0472">Membrane</keyword>
<keyword evidence="12 15" id="KW-1015">Disulfide bond</keyword>
<dbReference type="PANTHER" id="PTHR37928:SF2">
    <property type="entry name" value="GPI ANCHORED CFEM DOMAIN PROTEIN (AFU_ORTHOLOGUE AFUA_6G10580)"/>
    <property type="match status" value="1"/>
</dbReference>
<keyword evidence="4" id="KW-1003">Cell membrane</keyword>
<sequence>MKLYARLAVALTVIRFVKPKLVLPSCAQACLTTNADVFTDGTSVCSLLDRDCQCTNEEYLSTAHCCLHEQCSDSDRKKAEEYSRSYCRHAGHSMPSGIVCSTVASSSADLQSSETSAPEQSSMTEIGSIATAESTTEENSGSETATKSASEPSSLPTSDGTAGSSSTSSETTKDNHALTLQLGLGLGIGLGVPLVIAVIYLALLQRKKLKQQGTLNNQEPQVSFYQAPPPQGFSPLGYPPSSHLPQGSQVSSPQVQAHQEQFEPHKYEHESSGGVEGLNRNQYEMMGNIPPPRHELPSNNPETCGELPPDTRPHNELP</sequence>
<evidence type="ECO:0000256" key="1">
    <source>
        <dbReference type="ARBA" id="ARBA00004609"/>
    </source>
</evidence>
<evidence type="ECO:0000256" key="11">
    <source>
        <dbReference type="ARBA" id="ARBA00023136"/>
    </source>
</evidence>
<gene>
    <name evidence="20" type="ORF">BKA55DRAFT_681620</name>
</gene>
<feature type="binding site" description="axial binding residue" evidence="15">
    <location>
        <position position="49"/>
    </location>
    <ligand>
        <name>heme</name>
        <dbReference type="ChEBI" id="CHEBI:30413"/>
    </ligand>
    <ligandPart>
        <name>Fe</name>
        <dbReference type="ChEBI" id="CHEBI:18248"/>
    </ligandPart>
</feature>
<dbReference type="Pfam" id="PF05730">
    <property type="entry name" value="CFEM"/>
    <property type="match status" value="1"/>
</dbReference>
<evidence type="ECO:0000313" key="21">
    <source>
        <dbReference type="Proteomes" id="UP000720189"/>
    </source>
</evidence>
<comment type="caution">
    <text evidence="20">The sequence shown here is derived from an EMBL/GenBank/DDBJ whole genome shotgun (WGS) entry which is preliminary data.</text>
</comment>
<feature type="compositionally biased region" description="Low complexity" evidence="16">
    <location>
        <begin position="131"/>
        <end position="146"/>
    </location>
</feature>
<dbReference type="GO" id="GO:0046872">
    <property type="term" value="F:metal ion binding"/>
    <property type="evidence" value="ECO:0007669"/>
    <property type="project" value="UniProtKB-UniRule"/>
</dbReference>
<feature type="compositionally biased region" description="Polar residues" evidence="16">
    <location>
        <begin position="147"/>
        <end position="156"/>
    </location>
</feature>
<dbReference type="PANTHER" id="PTHR37928">
    <property type="entry name" value="CFEM DOMAIN PROTEIN (AFU_ORTHOLOGUE AFUA_6G14090)"/>
    <property type="match status" value="1"/>
</dbReference>
<evidence type="ECO:0000256" key="3">
    <source>
        <dbReference type="ARBA" id="ARBA00010031"/>
    </source>
</evidence>
<feature type="domain" description="CFEM" evidence="19">
    <location>
        <begin position="1"/>
        <end position="114"/>
    </location>
</feature>
<evidence type="ECO:0000256" key="12">
    <source>
        <dbReference type="ARBA" id="ARBA00023157"/>
    </source>
</evidence>
<evidence type="ECO:0000256" key="5">
    <source>
        <dbReference type="ARBA" id="ARBA00022525"/>
    </source>
</evidence>
<evidence type="ECO:0000256" key="4">
    <source>
        <dbReference type="ARBA" id="ARBA00022475"/>
    </source>
</evidence>
<evidence type="ECO:0000259" key="19">
    <source>
        <dbReference type="PROSITE" id="PS52012"/>
    </source>
</evidence>
<dbReference type="GO" id="GO:0005576">
    <property type="term" value="C:extracellular region"/>
    <property type="evidence" value="ECO:0007669"/>
    <property type="project" value="UniProtKB-SubCell"/>
</dbReference>
<evidence type="ECO:0000256" key="16">
    <source>
        <dbReference type="SAM" id="MobiDB-lite"/>
    </source>
</evidence>
<evidence type="ECO:0000256" key="14">
    <source>
        <dbReference type="ARBA" id="ARBA00023288"/>
    </source>
</evidence>
<dbReference type="InterPro" id="IPR051735">
    <property type="entry name" value="CFEM_domain"/>
</dbReference>
<dbReference type="GO" id="GO:0005886">
    <property type="term" value="C:plasma membrane"/>
    <property type="evidence" value="ECO:0007669"/>
    <property type="project" value="UniProtKB-SubCell"/>
</dbReference>
<dbReference type="Proteomes" id="UP000720189">
    <property type="component" value="Unassembled WGS sequence"/>
</dbReference>
<evidence type="ECO:0000256" key="17">
    <source>
        <dbReference type="SAM" id="Phobius"/>
    </source>
</evidence>
<keyword evidence="9 18" id="KW-0732">Signal</keyword>
<keyword evidence="13" id="KW-0325">Glycoprotein</keyword>
<evidence type="ECO:0000256" key="2">
    <source>
        <dbReference type="ARBA" id="ARBA00004613"/>
    </source>
</evidence>
<evidence type="ECO:0000256" key="10">
    <source>
        <dbReference type="ARBA" id="ARBA00023004"/>
    </source>
</evidence>
<comment type="similarity">
    <text evidence="3">Belongs to the RBT5 family.</text>
</comment>
<keyword evidence="21" id="KW-1185">Reference proteome</keyword>
<reference evidence="20" key="1">
    <citation type="journal article" date="2021" name="Nat. Commun.">
        <title>Genetic determinants of endophytism in the Arabidopsis root mycobiome.</title>
        <authorList>
            <person name="Mesny F."/>
            <person name="Miyauchi S."/>
            <person name="Thiergart T."/>
            <person name="Pickel B."/>
            <person name="Atanasova L."/>
            <person name="Karlsson M."/>
            <person name="Huettel B."/>
            <person name="Barry K.W."/>
            <person name="Haridas S."/>
            <person name="Chen C."/>
            <person name="Bauer D."/>
            <person name="Andreopoulos W."/>
            <person name="Pangilinan J."/>
            <person name="LaButti K."/>
            <person name="Riley R."/>
            <person name="Lipzen A."/>
            <person name="Clum A."/>
            <person name="Drula E."/>
            <person name="Henrissat B."/>
            <person name="Kohler A."/>
            <person name="Grigoriev I.V."/>
            <person name="Martin F.M."/>
            <person name="Hacquard S."/>
        </authorList>
    </citation>
    <scope>NUCLEOTIDE SEQUENCE</scope>
    <source>
        <strain evidence="20">MPI-CAGE-AT-0023</strain>
    </source>
</reference>
<organism evidence="20 21">
    <name type="scientific">Fusarium redolens</name>
    <dbReference type="NCBI Taxonomy" id="48865"/>
    <lineage>
        <taxon>Eukaryota</taxon>
        <taxon>Fungi</taxon>
        <taxon>Dikarya</taxon>
        <taxon>Ascomycota</taxon>
        <taxon>Pezizomycotina</taxon>
        <taxon>Sordariomycetes</taxon>
        <taxon>Hypocreomycetidae</taxon>
        <taxon>Hypocreales</taxon>
        <taxon>Nectriaceae</taxon>
        <taxon>Fusarium</taxon>
        <taxon>Fusarium redolens species complex</taxon>
    </lineage>
</organism>
<protein>
    <recommendedName>
        <fullName evidence="19">CFEM domain-containing protein</fullName>
    </recommendedName>
</protein>
<evidence type="ECO:0000256" key="15">
    <source>
        <dbReference type="PROSITE-ProRule" id="PRU01356"/>
    </source>
</evidence>
<dbReference type="OrthoDB" id="3065412at2759"/>
<dbReference type="SMART" id="SM00747">
    <property type="entry name" value="CFEM"/>
    <property type="match status" value="1"/>
</dbReference>
<keyword evidence="14" id="KW-0449">Lipoprotein</keyword>
<dbReference type="InterPro" id="IPR008427">
    <property type="entry name" value="Extracellular_membr_CFEM_dom"/>
</dbReference>
<feature type="region of interest" description="Disordered" evidence="16">
    <location>
        <begin position="221"/>
        <end position="318"/>
    </location>
</feature>
<comment type="subcellular location">
    <subcellularLocation>
        <location evidence="1">Cell membrane</location>
        <topology evidence="1">Lipid-anchor</topology>
        <topology evidence="1">GPI-anchor</topology>
    </subcellularLocation>
    <subcellularLocation>
        <location evidence="2">Secreted</location>
    </subcellularLocation>
</comment>
<keyword evidence="5" id="KW-0964">Secreted</keyword>
<evidence type="ECO:0000256" key="8">
    <source>
        <dbReference type="ARBA" id="ARBA00022723"/>
    </source>
</evidence>
<proteinExistence type="inferred from homology"/>
<evidence type="ECO:0000256" key="13">
    <source>
        <dbReference type="ARBA" id="ARBA00023180"/>
    </source>
</evidence>
<evidence type="ECO:0000256" key="6">
    <source>
        <dbReference type="ARBA" id="ARBA00022617"/>
    </source>
</evidence>
<feature type="region of interest" description="Disordered" evidence="16">
    <location>
        <begin position="131"/>
        <end position="173"/>
    </location>
</feature>
<accession>A0A9P9FX59</accession>
<keyword evidence="8 15" id="KW-0479">Metal-binding</keyword>
<feature type="compositionally biased region" description="Low complexity" evidence="16">
    <location>
        <begin position="157"/>
        <end position="170"/>
    </location>
</feature>
<feature type="disulfide bond" evidence="15">
    <location>
        <begin position="54"/>
        <end position="87"/>
    </location>
</feature>
<evidence type="ECO:0000256" key="18">
    <source>
        <dbReference type="SAM" id="SignalP"/>
    </source>
</evidence>
<keyword evidence="17" id="KW-0812">Transmembrane</keyword>
<name>A0A9P9FX59_FUSRE</name>
<dbReference type="EMBL" id="JAGMUX010000033">
    <property type="protein sequence ID" value="KAH7208474.1"/>
    <property type="molecule type" value="Genomic_DNA"/>
</dbReference>
<evidence type="ECO:0000256" key="9">
    <source>
        <dbReference type="ARBA" id="ARBA00022729"/>
    </source>
</evidence>
<evidence type="ECO:0000256" key="7">
    <source>
        <dbReference type="ARBA" id="ARBA00022622"/>
    </source>
</evidence>
<keyword evidence="10 15" id="KW-0408">Iron</keyword>
<keyword evidence="6 15" id="KW-0349">Heme</keyword>
<dbReference type="GeneID" id="70228215"/>
<feature type="compositionally biased region" description="Basic and acidic residues" evidence="16">
    <location>
        <begin position="260"/>
        <end position="271"/>
    </location>
</feature>
<dbReference type="RefSeq" id="XP_046041377.1">
    <property type="nucleotide sequence ID" value="XM_046198261.1"/>
</dbReference>
<feature type="chain" id="PRO_5040278789" description="CFEM domain-containing protein" evidence="18">
    <location>
        <begin position="20"/>
        <end position="318"/>
    </location>
</feature>
<feature type="compositionally biased region" description="Low complexity" evidence="16">
    <location>
        <begin position="245"/>
        <end position="256"/>
    </location>
</feature>
<comment type="caution">
    <text evidence="15">Lacks conserved residue(s) required for the propagation of feature annotation.</text>
</comment>
<feature type="disulfide bond" evidence="15">
    <location>
        <begin position="45"/>
        <end position="52"/>
    </location>
</feature>
<dbReference type="AlphaFoldDB" id="A0A9P9FX59"/>
<keyword evidence="7" id="KW-0336">GPI-anchor</keyword>
<keyword evidence="17" id="KW-1133">Transmembrane helix</keyword>
<feature type="transmembrane region" description="Helical" evidence="17">
    <location>
        <begin position="182"/>
        <end position="203"/>
    </location>
</feature>
<feature type="compositionally biased region" description="Basic and acidic residues" evidence="16">
    <location>
        <begin position="309"/>
        <end position="318"/>
    </location>
</feature>
<dbReference type="PROSITE" id="PS52012">
    <property type="entry name" value="CFEM"/>
    <property type="match status" value="1"/>
</dbReference>
<evidence type="ECO:0000313" key="20">
    <source>
        <dbReference type="EMBL" id="KAH7208474.1"/>
    </source>
</evidence>
<feature type="signal peptide" evidence="18">
    <location>
        <begin position="1"/>
        <end position="19"/>
    </location>
</feature>
<dbReference type="GO" id="GO:0098552">
    <property type="term" value="C:side of membrane"/>
    <property type="evidence" value="ECO:0007669"/>
    <property type="project" value="UniProtKB-KW"/>
</dbReference>